<feature type="signal peptide" evidence="5">
    <location>
        <begin position="1"/>
        <end position="20"/>
    </location>
</feature>
<dbReference type="SUPFAM" id="SSF50370">
    <property type="entry name" value="Ricin B-like lectins"/>
    <property type="match status" value="1"/>
</dbReference>
<keyword evidence="3 4" id="KW-0326">Glycosidase</keyword>
<dbReference type="PANTHER" id="PTHR31263:SF0">
    <property type="entry name" value="CELLULASE FAMILY PROTEIN (AFU_ORTHOLOGUE AFUA_5G14560)"/>
    <property type="match status" value="1"/>
</dbReference>
<dbReference type="EMBL" id="EQ973774">
    <property type="protein sequence ID" value="EEF51264.1"/>
    <property type="molecule type" value="Genomic_DNA"/>
</dbReference>
<dbReference type="STRING" id="3988.B9RCJ3"/>
<dbReference type="Proteomes" id="UP000008311">
    <property type="component" value="Unassembled WGS sequence"/>
</dbReference>
<evidence type="ECO:0000256" key="3">
    <source>
        <dbReference type="ARBA" id="ARBA00023295"/>
    </source>
</evidence>
<dbReference type="Gene3D" id="3.20.20.80">
    <property type="entry name" value="Glycosidases"/>
    <property type="match status" value="1"/>
</dbReference>
<evidence type="ECO:0000256" key="4">
    <source>
        <dbReference type="RuleBase" id="RU361153"/>
    </source>
</evidence>
<dbReference type="InterPro" id="IPR001547">
    <property type="entry name" value="Glyco_hydro_5"/>
</dbReference>
<feature type="domain" description="Glycoside hydrolase family 5" evidence="6">
    <location>
        <begin position="62"/>
        <end position="345"/>
    </location>
</feature>
<accession>B9RCJ3</accession>
<evidence type="ECO:0000259" key="6">
    <source>
        <dbReference type="Pfam" id="PF00150"/>
    </source>
</evidence>
<organism evidence="7 8">
    <name type="scientific">Ricinus communis</name>
    <name type="common">Castor bean</name>
    <dbReference type="NCBI Taxonomy" id="3988"/>
    <lineage>
        <taxon>Eukaryota</taxon>
        <taxon>Viridiplantae</taxon>
        <taxon>Streptophyta</taxon>
        <taxon>Embryophyta</taxon>
        <taxon>Tracheophyta</taxon>
        <taxon>Spermatophyta</taxon>
        <taxon>Magnoliopsida</taxon>
        <taxon>eudicotyledons</taxon>
        <taxon>Gunneridae</taxon>
        <taxon>Pentapetalae</taxon>
        <taxon>rosids</taxon>
        <taxon>fabids</taxon>
        <taxon>Malpighiales</taxon>
        <taxon>Euphorbiaceae</taxon>
        <taxon>Acalyphoideae</taxon>
        <taxon>Acalypheae</taxon>
        <taxon>Ricinus</taxon>
    </lineage>
</organism>
<evidence type="ECO:0000313" key="7">
    <source>
        <dbReference type="EMBL" id="EEF51264.1"/>
    </source>
</evidence>
<dbReference type="Pfam" id="PF00150">
    <property type="entry name" value="Cellulase"/>
    <property type="match status" value="1"/>
</dbReference>
<keyword evidence="2 4" id="KW-0378">Hydrolase</keyword>
<reference evidence="8" key="1">
    <citation type="journal article" date="2010" name="Nat. Biotechnol.">
        <title>Draft genome sequence of the oilseed species Ricinus communis.</title>
        <authorList>
            <person name="Chan A.P."/>
            <person name="Crabtree J."/>
            <person name="Zhao Q."/>
            <person name="Lorenzi H."/>
            <person name="Orvis J."/>
            <person name="Puiu D."/>
            <person name="Melake-Berhan A."/>
            <person name="Jones K.M."/>
            <person name="Redman J."/>
            <person name="Chen G."/>
            <person name="Cahoon E.B."/>
            <person name="Gedil M."/>
            <person name="Stanke M."/>
            <person name="Haas B.J."/>
            <person name="Wortman J.R."/>
            <person name="Fraser-Liggett C.M."/>
            <person name="Ravel J."/>
            <person name="Rabinowicz P.D."/>
        </authorList>
    </citation>
    <scope>NUCLEOTIDE SEQUENCE [LARGE SCALE GENOMIC DNA]</scope>
    <source>
        <strain evidence="8">cv. Hale</strain>
    </source>
</reference>
<dbReference type="GO" id="GO:0004553">
    <property type="term" value="F:hydrolase activity, hydrolyzing O-glycosyl compounds"/>
    <property type="evidence" value="ECO:0007669"/>
    <property type="project" value="InterPro"/>
</dbReference>
<comment type="similarity">
    <text evidence="1 4">Belongs to the glycosyl hydrolase 5 (cellulase A) family.</text>
</comment>
<evidence type="ECO:0000313" key="8">
    <source>
        <dbReference type="Proteomes" id="UP000008311"/>
    </source>
</evidence>
<dbReference type="InParanoid" id="B9RCJ3"/>
<proteinExistence type="inferred from homology"/>
<dbReference type="GO" id="GO:0000272">
    <property type="term" value="P:polysaccharide catabolic process"/>
    <property type="evidence" value="ECO:0007669"/>
    <property type="project" value="InterPro"/>
</dbReference>
<keyword evidence="8" id="KW-1185">Reference proteome</keyword>
<feature type="chain" id="PRO_5002890867" evidence="5">
    <location>
        <begin position="21"/>
        <end position="547"/>
    </location>
</feature>
<gene>
    <name evidence="7" type="ORF">RCOM_1689360</name>
</gene>
<dbReference type="PANTHER" id="PTHR31263">
    <property type="entry name" value="CELLULASE FAMILY PROTEIN (AFU_ORTHOLOGUE AFUA_5G14560)"/>
    <property type="match status" value="1"/>
</dbReference>
<dbReference type="InterPro" id="IPR017853">
    <property type="entry name" value="GH"/>
</dbReference>
<protein>
    <submittedName>
        <fullName evidence="7">Hydrolase, hydrolyzing O-glycosyl compounds, putative</fullName>
    </submittedName>
</protein>
<sequence>MIKTILLLSLFFVLGIPCFSLPLSTNGRWIVDAKTGQRVKLTCANWPSHVESMLAEGLDKKPLDYIIHQLSRNHFNCVRFTYATHMYTRYANRTVSETFDSLNLTDAKAGIAKYNPSFLSMTHVQAFDAVVDQFGAQGVLVVLDNQVSRPTWCCGYDDGNGFFGDKDFDAEEWLQALATVADRFKGKSQVIGISTRNELRGPSSNEDDWYKYMHEGGSTIHRANPDVLIFVSGIGYASDLTYLQNKSLDTNFDNKLVYEAHWYPFSWGVGKTWDLEDVNGACYDNTQYFVNHTGFVINGEKPFPMFLGEFGIDQRGLSRGDEHFMACFMAYAADTDVDWGFWAWQGSYYYRENQTGTEETFGVMNFNWNRVRNPEFQNRMQLITKKLQDPSSNSSTSYIMFHALSGSCIHTDGNKEIYATSCKAPRRWSDPAGDVIPMKWLHDGDGAPIRLKGTKLCLKALGEGLAPILSEDCSSPQSSWKFLSKTKLHLAATDENGEYLCLQKESPYTSKILTNACIFMNEEPECGKDPQKDPVTQWFKLVKTNLL</sequence>
<dbReference type="AlphaFoldDB" id="B9RCJ3"/>
<name>B9RCJ3_RICCO</name>
<evidence type="ECO:0000256" key="5">
    <source>
        <dbReference type="SAM" id="SignalP"/>
    </source>
</evidence>
<keyword evidence="5" id="KW-0732">Signal</keyword>
<dbReference type="InterPro" id="IPR035992">
    <property type="entry name" value="Ricin_B-like_lectins"/>
</dbReference>
<evidence type="ECO:0000256" key="2">
    <source>
        <dbReference type="ARBA" id="ARBA00022801"/>
    </source>
</evidence>
<dbReference type="SUPFAM" id="SSF51445">
    <property type="entry name" value="(Trans)glycosidases"/>
    <property type="match status" value="1"/>
</dbReference>
<evidence type="ECO:0000256" key="1">
    <source>
        <dbReference type="ARBA" id="ARBA00005641"/>
    </source>
</evidence>
<dbReference type="eggNOG" id="ENOG502QVYM">
    <property type="taxonomic scope" value="Eukaryota"/>
</dbReference>